<proteinExistence type="predicted"/>
<dbReference type="AlphaFoldDB" id="A0A2V1K454"/>
<evidence type="ECO:0008006" key="3">
    <source>
        <dbReference type="Google" id="ProtNLM"/>
    </source>
</evidence>
<evidence type="ECO:0000313" key="1">
    <source>
        <dbReference type="EMBL" id="PWF25023.1"/>
    </source>
</evidence>
<dbReference type="EMBL" id="QETA01000001">
    <property type="protein sequence ID" value="PWF25023.1"/>
    <property type="molecule type" value="Genomic_DNA"/>
</dbReference>
<gene>
    <name evidence="1" type="ORF">DD235_02295</name>
</gene>
<name>A0A2V1K454_9BURK</name>
<sequence length="106" mass="11620">MTDKYEALRKALPELVEEARRQGGTNPRAQMIIDLLADHDALNADNERLRVALRWTAATLQDATASLDLVFEEDQITINSETKTVAQILDAADAALVLTKGELDAS</sequence>
<comment type="caution">
    <text evidence="1">The sequence shown here is derived from an EMBL/GenBank/DDBJ whole genome shotgun (WGS) entry which is preliminary data.</text>
</comment>
<dbReference type="RefSeq" id="WP_109060426.1">
    <property type="nucleotide sequence ID" value="NZ_QETA01000001.1"/>
</dbReference>
<protein>
    <recommendedName>
        <fullName evidence="3">Arc-like DNA binding domain-containing protein</fullName>
    </recommendedName>
</protein>
<organism evidence="1 2">
    <name type="scientific">Corticimicrobacter populi</name>
    <dbReference type="NCBI Taxonomy" id="2175229"/>
    <lineage>
        <taxon>Bacteria</taxon>
        <taxon>Pseudomonadati</taxon>
        <taxon>Pseudomonadota</taxon>
        <taxon>Betaproteobacteria</taxon>
        <taxon>Burkholderiales</taxon>
        <taxon>Alcaligenaceae</taxon>
        <taxon>Corticimicrobacter</taxon>
    </lineage>
</organism>
<reference evidence="2" key="1">
    <citation type="submission" date="2018-05" db="EMBL/GenBank/DDBJ databases">
        <authorList>
            <person name="Li Y."/>
        </authorList>
    </citation>
    <scope>NUCLEOTIDE SEQUENCE [LARGE SCALE GENOMIC DNA]</scope>
    <source>
        <strain evidence="2">3d-2-2</strain>
    </source>
</reference>
<keyword evidence="2" id="KW-1185">Reference proteome</keyword>
<accession>A0A2V1K454</accession>
<dbReference type="Proteomes" id="UP000245212">
    <property type="component" value="Unassembled WGS sequence"/>
</dbReference>
<evidence type="ECO:0000313" key="2">
    <source>
        <dbReference type="Proteomes" id="UP000245212"/>
    </source>
</evidence>